<sequence>MNKDNSGSLSRGGNREGNSTEEDPLFAERGDGAKCPVPLDQQPINEYKSLSSSNFFSWAQKEPTEFALRLGILGCGVFAFLGWPVASLSFDPSEDPLKVAVGALAGALLSVTVAVVRLYMGWQYVGDRLTNAAVEYEESGWYDGQTWIKTPEVIARDRLLGTYRVKPILRRLKSVLTGLGVSLASCSLLLLSYSSNTHEDSEFQQVVRAFILVPALFIRLPSAGSDEQVSLDPFAARKYVLAGAVALATVAAIYLYSAPGPVEDYQRDDGRVGIQPWSRYYSEFVAAPGVYSDDDARKFEPPGTFDDVKTGQGNGDTPGVLLSGRSGDVGTIGGSREEQIGGGLPDYCR</sequence>
<gene>
    <name evidence="3" type="ORF">KFL_000200250</name>
</gene>
<organism evidence="3 4">
    <name type="scientific">Klebsormidium nitens</name>
    <name type="common">Green alga</name>
    <name type="synonym">Ulothrix nitens</name>
    <dbReference type="NCBI Taxonomy" id="105231"/>
    <lineage>
        <taxon>Eukaryota</taxon>
        <taxon>Viridiplantae</taxon>
        <taxon>Streptophyta</taxon>
        <taxon>Klebsormidiophyceae</taxon>
        <taxon>Klebsormidiales</taxon>
        <taxon>Klebsormidiaceae</taxon>
        <taxon>Klebsormidium</taxon>
    </lineage>
</organism>
<proteinExistence type="predicted"/>
<dbReference type="Proteomes" id="UP000054558">
    <property type="component" value="Unassembled WGS sequence"/>
</dbReference>
<name>A0A1Y1HLL2_KLENI</name>
<feature type="transmembrane region" description="Helical" evidence="2">
    <location>
        <begin position="66"/>
        <end position="85"/>
    </location>
</feature>
<dbReference type="EMBL" id="DF236969">
    <property type="protein sequence ID" value="GAQ78873.1"/>
    <property type="molecule type" value="Genomic_DNA"/>
</dbReference>
<dbReference type="PANTHER" id="PTHR34214">
    <property type="match status" value="1"/>
</dbReference>
<evidence type="ECO:0000313" key="4">
    <source>
        <dbReference type="Proteomes" id="UP000054558"/>
    </source>
</evidence>
<protein>
    <recommendedName>
        <fullName evidence="5">DUF1230 family protein</fullName>
    </recommendedName>
</protein>
<dbReference type="InterPro" id="IPR009631">
    <property type="entry name" value="CGLD27-like"/>
</dbReference>
<keyword evidence="2" id="KW-0472">Membrane</keyword>
<keyword evidence="4" id="KW-1185">Reference proteome</keyword>
<evidence type="ECO:0000313" key="3">
    <source>
        <dbReference type="EMBL" id="GAQ78873.1"/>
    </source>
</evidence>
<feature type="region of interest" description="Disordered" evidence="1">
    <location>
        <begin position="1"/>
        <end position="34"/>
    </location>
</feature>
<evidence type="ECO:0000256" key="1">
    <source>
        <dbReference type="SAM" id="MobiDB-lite"/>
    </source>
</evidence>
<feature type="transmembrane region" description="Helical" evidence="2">
    <location>
        <begin position="97"/>
        <end position="119"/>
    </location>
</feature>
<dbReference type="AlphaFoldDB" id="A0A1Y1HLL2"/>
<reference evidence="3 4" key="1">
    <citation type="journal article" date="2014" name="Nat. Commun.">
        <title>Klebsormidium flaccidum genome reveals primary factors for plant terrestrial adaptation.</title>
        <authorList>
            <person name="Hori K."/>
            <person name="Maruyama F."/>
            <person name="Fujisawa T."/>
            <person name="Togashi T."/>
            <person name="Yamamoto N."/>
            <person name="Seo M."/>
            <person name="Sato S."/>
            <person name="Yamada T."/>
            <person name="Mori H."/>
            <person name="Tajima N."/>
            <person name="Moriyama T."/>
            <person name="Ikeuchi M."/>
            <person name="Watanabe M."/>
            <person name="Wada H."/>
            <person name="Kobayashi K."/>
            <person name="Saito M."/>
            <person name="Masuda T."/>
            <person name="Sasaki-Sekimoto Y."/>
            <person name="Mashiguchi K."/>
            <person name="Awai K."/>
            <person name="Shimojima M."/>
            <person name="Masuda S."/>
            <person name="Iwai M."/>
            <person name="Nobusawa T."/>
            <person name="Narise T."/>
            <person name="Kondo S."/>
            <person name="Saito H."/>
            <person name="Sato R."/>
            <person name="Murakawa M."/>
            <person name="Ihara Y."/>
            <person name="Oshima-Yamada Y."/>
            <person name="Ohtaka K."/>
            <person name="Satoh M."/>
            <person name="Sonobe K."/>
            <person name="Ishii M."/>
            <person name="Ohtani R."/>
            <person name="Kanamori-Sato M."/>
            <person name="Honoki R."/>
            <person name="Miyazaki D."/>
            <person name="Mochizuki H."/>
            <person name="Umetsu J."/>
            <person name="Higashi K."/>
            <person name="Shibata D."/>
            <person name="Kamiya Y."/>
            <person name="Sato N."/>
            <person name="Nakamura Y."/>
            <person name="Tabata S."/>
            <person name="Ida S."/>
            <person name="Kurokawa K."/>
            <person name="Ohta H."/>
        </authorList>
    </citation>
    <scope>NUCLEOTIDE SEQUENCE [LARGE SCALE GENOMIC DNA]</scope>
    <source>
        <strain evidence="3 4">NIES-2285</strain>
    </source>
</reference>
<feature type="transmembrane region" description="Helical" evidence="2">
    <location>
        <begin position="239"/>
        <end position="257"/>
    </location>
</feature>
<dbReference type="PANTHER" id="PTHR34214:SF1">
    <property type="entry name" value="DUF1230 FAMILY PROTEIN"/>
    <property type="match status" value="1"/>
</dbReference>
<keyword evidence="2" id="KW-1133">Transmembrane helix</keyword>
<feature type="region of interest" description="Disordered" evidence="1">
    <location>
        <begin position="301"/>
        <end position="328"/>
    </location>
</feature>
<evidence type="ECO:0008006" key="5">
    <source>
        <dbReference type="Google" id="ProtNLM"/>
    </source>
</evidence>
<feature type="compositionally biased region" description="Polar residues" evidence="1">
    <location>
        <begin position="1"/>
        <end position="11"/>
    </location>
</feature>
<evidence type="ECO:0000256" key="2">
    <source>
        <dbReference type="SAM" id="Phobius"/>
    </source>
</evidence>
<feature type="transmembrane region" description="Helical" evidence="2">
    <location>
        <begin position="174"/>
        <end position="193"/>
    </location>
</feature>
<dbReference type="Pfam" id="PF06799">
    <property type="entry name" value="CGLD27-like"/>
    <property type="match status" value="1"/>
</dbReference>
<dbReference type="OrthoDB" id="192326at2759"/>
<accession>A0A1Y1HLL2</accession>
<keyword evidence="2" id="KW-0812">Transmembrane</keyword>